<dbReference type="AlphaFoldDB" id="A0A3B7M2C9"/>
<gene>
    <name evidence="1" type="ORF">CDG60_12225</name>
</gene>
<dbReference type="Proteomes" id="UP000263753">
    <property type="component" value="Chromosome"/>
</dbReference>
<dbReference type="KEGG" id="achi:CDG60_12225"/>
<reference evidence="2" key="1">
    <citation type="submission" date="2018-09" db="EMBL/GenBank/DDBJ databases">
        <title>The complete genome of Acinetobacter sp. strain WCHAc010005.</title>
        <authorList>
            <person name="Hu Y."/>
            <person name="Long H."/>
            <person name="Feng Y."/>
            <person name="Zong Z."/>
        </authorList>
    </citation>
    <scope>NUCLEOTIDE SEQUENCE [LARGE SCALE GENOMIC DNA]</scope>
    <source>
        <strain evidence="2">WCHAc010005</strain>
    </source>
</reference>
<protein>
    <submittedName>
        <fullName evidence="1">Uncharacterized protein</fullName>
    </submittedName>
</protein>
<organism evidence="1 2">
    <name type="scientific">Acinetobacter chinensis</name>
    <dbReference type="NCBI Taxonomy" id="2004650"/>
    <lineage>
        <taxon>Bacteria</taxon>
        <taxon>Pseudomonadati</taxon>
        <taxon>Pseudomonadota</taxon>
        <taxon>Gammaproteobacteria</taxon>
        <taxon>Moraxellales</taxon>
        <taxon>Moraxellaceae</taxon>
        <taxon>Acinetobacter</taxon>
    </lineage>
</organism>
<evidence type="ECO:0000313" key="2">
    <source>
        <dbReference type="Proteomes" id="UP000263753"/>
    </source>
</evidence>
<sequence>MCGAKQKEKTSLLAWIGLVLLVLLGIGMCADNSLNEKSSPASSVKTQTSDQADGVSLQNWKYETIKDEMRGIESKFATVVSTNKVDFDFPYSGGSNLMITLRKKGNETDVMVAISKGNFLCGFSGCEAAFKFDNGDVQSITMSDPDSHAPDLIFVAYDKTKNKIIKQLKTSNKLVVEVPFFKEGKKQFIFDVSDLKWD</sequence>
<accession>A0A3B7M2C9</accession>
<evidence type="ECO:0000313" key="1">
    <source>
        <dbReference type="EMBL" id="AXY58475.1"/>
    </source>
</evidence>
<dbReference type="EMBL" id="CP032134">
    <property type="protein sequence ID" value="AXY58475.1"/>
    <property type="molecule type" value="Genomic_DNA"/>
</dbReference>
<proteinExistence type="predicted"/>
<name>A0A3B7M2C9_9GAMM</name>